<feature type="domain" description="HD" evidence="1">
    <location>
        <begin position="46"/>
        <end position="117"/>
    </location>
</feature>
<dbReference type="PANTHER" id="PTHR40202">
    <property type="match status" value="1"/>
</dbReference>
<dbReference type="InterPro" id="IPR052567">
    <property type="entry name" value="OP_Dioxygenase"/>
</dbReference>
<reference evidence="2" key="1">
    <citation type="submission" date="2018-05" db="EMBL/GenBank/DDBJ databases">
        <authorList>
            <person name="Lanie J.A."/>
            <person name="Ng W.-L."/>
            <person name="Kazmierczak K.M."/>
            <person name="Andrzejewski T.M."/>
            <person name="Davidsen T.M."/>
            <person name="Wayne K.J."/>
            <person name="Tettelin H."/>
            <person name="Glass J.I."/>
            <person name="Rusch D."/>
            <person name="Podicherti R."/>
            <person name="Tsui H.-C.T."/>
            <person name="Winkler M.E."/>
        </authorList>
    </citation>
    <scope>NUCLEOTIDE SEQUENCE</scope>
</reference>
<dbReference type="SUPFAM" id="SSF109604">
    <property type="entry name" value="HD-domain/PDEase-like"/>
    <property type="match status" value="1"/>
</dbReference>
<name>A0A381RGY5_9ZZZZ</name>
<evidence type="ECO:0000259" key="1">
    <source>
        <dbReference type="Pfam" id="PF01966"/>
    </source>
</evidence>
<evidence type="ECO:0000313" key="2">
    <source>
        <dbReference type="EMBL" id="SUZ90691.1"/>
    </source>
</evidence>
<feature type="non-terminal residue" evidence="2">
    <location>
        <position position="1"/>
    </location>
</feature>
<gene>
    <name evidence="2" type="ORF">METZ01_LOCUS43545</name>
</gene>
<sequence length="136" mass="15697">MEDGTADDYLESIATFKRHVHDSLTDHLFGLLRSMEGPRFGYQVDRYRHSLQSASRALRNGEDTEMVVAALLHDVGDMVAPANHSAVAADIIKPYVSDRTHWIIRHHGVFQGYYYFHHLGGDRDAREAFREHQWFD</sequence>
<protein>
    <recommendedName>
        <fullName evidence="1">HD domain-containing protein</fullName>
    </recommendedName>
</protein>
<dbReference type="AlphaFoldDB" id="A0A381RGY5"/>
<feature type="non-terminal residue" evidence="2">
    <location>
        <position position="136"/>
    </location>
</feature>
<dbReference type="Gene3D" id="1.10.3210.10">
    <property type="entry name" value="Hypothetical protein af1432"/>
    <property type="match status" value="1"/>
</dbReference>
<accession>A0A381RGY5</accession>
<dbReference type="Pfam" id="PF01966">
    <property type="entry name" value="HD"/>
    <property type="match status" value="1"/>
</dbReference>
<dbReference type="InterPro" id="IPR006674">
    <property type="entry name" value="HD_domain"/>
</dbReference>
<organism evidence="2">
    <name type="scientific">marine metagenome</name>
    <dbReference type="NCBI Taxonomy" id="408172"/>
    <lineage>
        <taxon>unclassified sequences</taxon>
        <taxon>metagenomes</taxon>
        <taxon>ecological metagenomes</taxon>
    </lineage>
</organism>
<dbReference type="PANTHER" id="PTHR40202:SF1">
    <property type="entry name" value="HD DOMAIN-CONTAINING PROTEIN"/>
    <property type="match status" value="1"/>
</dbReference>
<proteinExistence type="predicted"/>
<dbReference type="EMBL" id="UINC01001915">
    <property type="protein sequence ID" value="SUZ90691.1"/>
    <property type="molecule type" value="Genomic_DNA"/>
</dbReference>